<proteinExistence type="predicted"/>
<evidence type="ECO:0000313" key="3">
    <source>
        <dbReference type="Proteomes" id="UP000070544"/>
    </source>
</evidence>
<evidence type="ECO:0000313" key="2">
    <source>
        <dbReference type="EMBL" id="KXS10021.1"/>
    </source>
</evidence>
<organism evidence="2 3">
    <name type="scientific">Gonapodya prolifera (strain JEL478)</name>
    <name type="common">Monoblepharis prolifera</name>
    <dbReference type="NCBI Taxonomy" id="1344416"/>
    <lineage>
        <taxon>Eukaryota</taxon>
        <taxon>Fungi</taxon>
        <taxon>Fungi incertae sedis</taxon>
        <taxon>Chytridiomycota</taxon>
        <taxon>Chytridiomycota incertae sedis</taxon>
        <taxon>Monoblepharidomycetes</taxon>
        <taxon>Monoblepharidales</taxon>
        <taxon>Gonapodyaceae</taxon>
        <taxon>Gonapodya</taxon>
    </lineage>
</organism>
<feature type="chain" id="PRO_5007295838" evidence="1">
    <location>
        <begin position="30"/>
        <end position="153"/>
    </location>
</feature>
<reference evidence="2 3" key="1">
    <citation type="journal article" date="2015" name="Genome Biol. Evol.">
        <title>Phylogenomic analyses indicate that early fungi evolved digesting cell walls of algal ancestors of land plants.</title>
        <authorList>
            <person name="Chang Y."/>
            <person name="Wang S."/>
            <person name="Sekimoto S."/>
            <person name="Aerts A.L."/>
            <person name="Choi C."/>
            <person name="Clum A."/>
            <person name="LaButti K.M."/>
            <person name="Lindquist E.A."/>
            <person name="Yee Ngan C."/>
            <person name="Ohm R.A."/>
            <person name="Salamov A.A."/>
            <person name="Grigoriev I.V."/>
            <person name="Spatafora J.W."/>
            <person name="Berbee M.L."/>
        </authorList>
    </citation>
    <scope>NUCLEOTIDE SEQUENCE [LARGE SCALE GENOMIC DNA]</scope>
    <source>
        <strain evidence="2 3">JEL478</strain>
    </source>
</reference>
<keyword evidence="1" id="KW-0732">Signal</keyword>
<dbReference type="EMBL" id="KQ965839">
    <property type="protein sequence ID" value="KXS10021.1"/>
    <property type="molecule type" value="Genomic_DNA"/>
</dbReference>
<gene>
    <name evidence="2" type="ORF">M427DRAFT_140088</name>
</gene>
<sequence>MPVRKISSLFSYLIVTVLAALVLAHGATAARTRMYYLMTCGTTNHVAMFDSASGSTTGGPTALFSVLVCVNPTPAKGGGNCAYENDDLDESVTLEFVPGWKSLSLGTYAGYASFSGSPFGGKRTDCYTSVKNIALYSDQGQKCYTQAFCIVQM</sequence>
<accession>A0A138ZZU1</accession>
<protein>
    <submittedName>
        <fullName evidence="2">Uncharacterized protein</fullName>
    </submittedName>
</protein>
<dbReference type="AlphaFoldDB" id="A0A138ZZU1"/>
<feature type="signal peptide" evidence="1">
    <location>
        <begin position="1"/>
        <end position="29"/>
    </location>
</feature>
<keyword evidence="3" id="KW-1185">Reference proteome</keyword>
<evidence type="ECO:0000256" key="1">
    <source>
        <dbReference type="SAM" id="SignalP"/>
    </source>
</evidence>
<dbReference type="Proteomes" id="UP000070544">
    <property type="component" value="Unassembled WGS sequence"/>
</dbReference>
<name>A0A138ZZU1_GONPJ</name>